<evidence type="ECO:0000256" key="1">
    <source>
        <dbReference type="SAM" id="MobiDB-lite"/>
    </source>
</evidence>
<dbReference type="InterPro" id="IPR002901">
    <property type="entry name" value="MGlyc_endo_b_GlcNAc-like_dom"/>
</dbReference>
<feature type="domain" description="SH3b" evidence="3">
    <location>
        <begin position="132"/>
        <end position="197"/>
    </location>
</feature>
<dbReference type="InterPro" id="IPR052354">
    <property type="entry name" value="Cell_Wall_Dynamics_Protein"/>
</dbReference>
<name>A0ABT9XUT9_9BACI</name>
<feature type="domain" description="SH3b" evidence="3">
    <location>
        <begin position="288"/>
        <end position="353"/>
    </location>
</feature>
<reference evidence="4 5" key="1">
    <citation type="submission" date="2023-07" db="EMBL/GenBank/DDBJ databases">
        <title>Genomic Encyclopedia of Type Strains, Phase IV (KMG-IV): sequencing the most valuable type-strain genomes for metagenomic binning, comparative biology and taxonomic classification.</title>
        <authorList>
            <person name="Goeker M."/>
        </authorList>
    </citation>
    <scope>NUCLEOTIDE SEQUENCE [LARGE SCALE GENOMIC DNA]</scope>
    <source>
        <strain evidence="4 5">DSM 27594</strain>
    </source>
</reference>
<feature type="signal peptide" evidence="2">
    <location>
        <begin position="1"/>
        <end position="18"/>
    </location>
</feature>
<feature type="region of interest" description="Disordered" evidence="1">
    <location>
        <begin position="107"/>
        <end position="128"/>
    </location>
</feature>
<evidence type="ECO:0000313" key="4">
    <source>
        <dbReference type="EMBL" id="MDQ0199322.1"/>
    </source>
</evidence>
<feature type="chain" id="PRO_5047059947" evidence="2">
    <location>
        <begin position="19"/>
        <end position="749"/>
    </location>
</feature>
<dbReference type="InterPro" id="IPR003646">
    <property type="entry name" value="SH3-like_bac-type"/>
</dbReference>
<organism evidence="4 5">
    <name type="scientific">Neobacillus ginsengisoli</name>
    <dbReference type="NCBI Taxonomy" id="904295"/>
    <lineage>
        <taxon>Bacteria</taxon>
        <taxon>Bacillati</taxon>
        <taxon>Bacillota</taxon>
        <taxon>Bacilli</taxon>
        <taxon>Bacillales</taxon>
        <taxon>Bacillaceae</taxon>
        <taxon>Neobacillus</taxon>
    </lineage>
</organism>
<dbReference type="EMBL" id="JAUSTW010000003">
    <property type="protein sequence ID" value="MDQ0199322.1"/>
    <property type="molecule type" value="Genomic_DNA"/>
</dbReference>
<evidence type="ECO:0000313" key="5">
    <source>
        <dbReference type="Proteomes" id="UP001224122"/>
    </source>
</evidence>
<dbReference type="SMART" id="SM00287">
    <property type="entry name" value="SH3b"/>
    <property type="match status" value="6"/>
</dbReference>
<sequence>MKKVILPTICFAVLSTTAFEKAVFAENPKSLTTIVSNHSALKTTIRYVNVSTGSSLNLRKSVSTNSSIVAKLAKGAPVTVYSEANGWAKIKANGLDGFVSSQFLSASKPSVTSSPSATTNTAPTAKPTAAPVTTKYVNVSAGSSLNMRKNASSNASIIIKLSRGIPVTVYSEEKGWARIKVYGQEGFVSSQYITKTIPSSVSSSNGQPKETPSVIKFVNISNGSSLNMYNSASSSSSVIAKLDSGAQVIVYSENNGWTNIKANGKDGYVSSKFLSSSKPTTKTASETITTKYVNISPKSSLTMRNNPSPSASIMVQLARGVQVSVYSEENGWTKIKVYNQFGYVSSEYLSATKPGTIDTDTNMNTSKTETVLKFVNVNSGSNLNMRSEAADTSSVLAQLSSGTVVTVLDEKNGWSRVTANGRTGYVHSEYLAIKAPATVKKDINYTYENLNMTLNEMTAIQYHSGPQTDKQYHTYLREDALIVNNPSNPVSGIVKGSGWNIRGGAGTDYWTVGTVNGGEHLQILSKKLGSDGHYWFEVNYEKSWVNASPDDTKYYLDPHNFVKSSVDSYQFLKLSQTTNLDSKEVNKKILSGKGILEGHASTFIYAAEKYGINEMYLISHALLETGNGTSQLANGIQLNGKTVYNMYGIGAYDNSALTSGVQYAYNAGWFTPEDAIIGGAKFIAQGYIDAGQDTLYKMRWNPSMAATAGYATHQYATDIGWAAKQVKQIYNLYTLLDSYQLTLDIPQYK</sequence>
<feature type="domain" description="SH3b" evidence="3">
    <location>
        <begin position="370"/>
        <end position="435"/>
    </location>
</feature>
<evidence type="ECO:0000256" key="2">
    <source>
        <dbReference type="SAM" id="SignalP"/>
    </source>
</evidence>
<feature type="domain" description="SH3b" evidence="3">
    <location>
        <begin position="489"/>
        <end position="565"/>
    </location>
</feature>
<keyword evidence="5" id="KW-1185">Reference proteome</keyword>
<feature type="domain" description="SH3b" evidence="3">
    <location>
        <begin position="213"/>
        <end position="278"/>
    </location>
</feature>
<dbReference type="Gene3D" id="1.10.530.10">
    <property type="match status" value="1"/>
</dbReference>
<feature type="domain" description="SH3b" evidence="3">
    <location>
        <begin position="43"/>
        <end position="108"/>
    </location>
</feature>
<dbReference type="PANTHER" id="PTHR34408">
    <property type="entry name" value="FAMILY PROTEIN, PUTATIVE-RELATED"/>
    <property type="match status" value="1"/>
</dbReference>
<accession>A0ABT9XUT9</accession>
<dbReference type="PROSITE" id="PS51781">
    <property type="entry name" value="SH3B"/>
    <property type="match status" value="6"/>
</dbReference>
<comment type="caution">
    <text evidence="4">The sequence shown here is derived from an EMBL/GenBank/DDBJ whole genome shotgun (WGS) entry which is preliminary data.</text>
</comment>
<dbReference type="PANTHER" id="PTHR34408:SF1">
    <property type="entry name" value="GLYCOSYL HYDROLASE FAMILY 19 DOMAIN-CONTAINING PROTEIN HI_1415"/>
    <property type="match status" value="1"/>
</dbReference>
<proteinExistence type="predicted"/>
<dbReference type="Proteomes" id="UP001224122">
    <property type="component" value="Unassembled WGS sequence"/>
</dbReference>
<dbReference type="RefSeq" id="WP_307408082.1">
    <property type="nucleotide sequence ID" value="NZ_JAUSTW010000003.1"/>
</dbReference>
<protein>
    <submittedName>
        <fullName evidence="4">Beta-N-acetylglucosaminidase/uncharacterized protein YgiM (DUF1202 family)</fullName>
    </submittedName>
</protein>
<dbReference type="Gene3D" id="2.30.30.40">
    <property type="entry name" value="SH3 Domains"/>
    <property type="match status" value="6"/>
</dbReference>
<gene>
    <name evidence="4" type="ORF">J2S10_002480</name>
</gene>
<evidence type="ECO:0000259" key="3">
    <source>
        <dbReference type="PROSITE" id="PS51781"/>
    </source>
</evidence>
<keyword evidence="2" id="KW-0732">Signal</keyword>
<dbReference type="Pfam" id="PF01832">
    <property type="entry name" value="Glucosaminidase"/>
    <property type="match status" value="1"/>
</dbReference>
<dbReference type="SMART" id="SM00047">
    <property type="entry name" value="LYZ2"/>
    <property type="match status" value="1"/>
</dbReference>
<dbReference type="Pfam" id="PF08239">
    <property type="entry name" value="SH3_3"/>
    <property type="match status" value="5"/>
</dbReference>